<keyword evidence="5" id="KW-1185">Reference proteome</keyword>
<dbReference type="InterPro" id="IPR011343">
    <property type="entry name" value="DeoC"/>
</dbReference>
<reference evidence="3 6" key="2">
    <citation type="submission" date="2020-04" db="EMBL/GenBank/DDBJ databases">
        <title>MicrobeNet Type strains.</title>
        <authorList>
            <person name="Nicholson A.C."/>
        </authorList>
    </citation>
    <scope>NUCLEOTIDE SEQUENCE [LARGE SCALE GENOMIC DNA]</scope>
    <source>
        <strain evidence="3 6">CCUG 33494</strain>
    </source>
</reference>
<dbReference type="Proteomes" id="UP000585749">
    <property type="component" value="Unassembled WGS sequence"/>
</dbReference>
<dbReference type="PANTHER" id="PTHR10889:SF1">
    <property type="entry name" value="DEOXYRIBOSE-PHOSPHATE ALDOLASE"/>
    <property type="match status" value="1"/>
</dbReference>
<comment type="caution">
    <text evidence="3">The sequence shown here is derived from an EMBL/GenBank/DDBJ whole genome shotgun (WGS) entry which is preliminary data.</text>
</comment>
<dbReference type="EMBL" id="JAAXPM010000001">
    <property type="protein sequence ID" value="NKY66133.1"/>
    <property type="molecule type" value="Genomic_DNA"/>
</dbReference>
<keyword evidence="1" id="KW-0963">Cytoplasm</keyword>
<gene>
    <name evidence="4" type="ORF">GA0061075_102165</name>
    <name evidence="3" type="ORF">HF960_00180</name>
</gene>
<evidence type="ECO:0000313" key="4">
    <source>
        <dbReference type="EMBL" id="SCB79483.1"/>
    </source>
</evidence>
<dbReference type="GO" id="GO:0005737">
    <property type="term" value="C:cytoplasm"/>
    <property type="evidence" value="ECO:0007669"/>
    <property type="project" value="InterPro"/>
</dbReference>
<proteinExistence type="predicted"/>
<reference evidence="4 5" key="1">
    <citation type="submission" date="2016-08" db="EMBL/GenBank/DDBJ databases">
        <authorList>
            <person name="Varghese N."/>
            <person name="Submissions Spin"/>
        </authorList>
    </citation>
    <scope>NUCLEOTIDE SEQUENCE [LARGE SCALE GENOMIC DNA]</scope>
    <source>
        <strain evidence="4 5">R-53116</strain>
    </source>
</reference>
<dbReference type="AlphaFoldDB" id="A0A4Y4G057"/>
<evidence type="ECO:0000313" key="3">
    <source>
        <dbReference type="EMBL" id="NKY66133.1"/>
    </source>
</evidence>
<organism evidence="3 6">
    <name type="scientific">Weissella hellenica</name>
    <dbReference type="NCBI Taxonomy" id="46256"/>
    <lineage>
        <taxon>Bacteria</taxon>
        <taxon>Bacillati</taxon>
        <taxon>Bacillota</taxon>
        <taxon>Bacilli</taxon>
        <taxon>Lactobacillales</taxon>
        <taxon>Lactobacillaceae</taxon>
        <taxon>Weissella</taxon>
    </lineage>
</organism>
<dbReference type="GO" id="GO:0016052">
    <property type="term" value="P:carbohydrate catabolic process"/>
    <property type="evidence" value="ECO:0007669"/>
    <property type="project" value="TreeGrafter"/>
</dbReference>
<dbReference type="GeneID" id="72423200"/>
<dbReference type="RefSeq" id="WP_074426857.1">
    <property type="nucleotide sequence ID" value="NZ_BJEG01000001.1"/>
</dbReference>
<evidence type="ECO:0000256" key="2">
    <source>
        <dbReference type="ARBA" id="ARBA00023270"/>
    </source>
</evidence>
<evidence type="ECO:0000313" key="6">
    <source>
        <dbReference type="Proteomes" id="UP000585749"/>
    </source>
</evidence>
<protein>
    <submittedName>
        <fullName evidence="3">2-deoxyribose-5-phosphate aldolase</fullName>
    </submittedName>
    <submittedName>
        <fullName evidence="4">Deoxyribose-phosphate aldolase</fullName>
    </submittedName>
</protein>
<evidence type="ECO:0000256" key="1">
    <source>
        <dbReference type="ARBA" id="ARBA00022490"/>
    </source>
</evidence>
<dbReference type="InterPro" id="IPR002915">
    <property type="entry name" value="DeoC/FbaB/LacD_aldolase"/>
</dbReference>
<name>A0A4Y4G057_WEIHE</name>
<keyword evidence="2" id="KW-0704">Schiff base</keyword>
<dbReference type="Gene3D" id="3.20.20.70">
    <property type="entry name" value="Aldolase class I"/>
    <property type="match status" value="1"/>
</dbReference>
<accession>A0A4Y4G057</accession>
<sequence length="185" mass="20171">MDLNHFLEHTTLNRAASKQEVDQVVKEARDNHFYSVVVNSKWVSYVSKQLLLSPVKTICMITTDATNDKIIEVNEAIENGAEELSVLLNIDELKAGHYEIVYAEINALVATAHQAGTLLTVMIATDCLTDKEIVTASQIIADTNADCKKIKIIGNIQNTIEAETMIAIGAERVGANDSMAIIGKA</sequence>
<dbReference type="SUPFAM" id="SSF51569">
    <property type="entry name" value="Aldolase"/>
    <property type="match status" value="1"/>
</dbReference>
<dbReference type="InterPro" id="IPR013785">
    <property type="entry name" value="Aldolase_TIM"/>
</dbReference>
<dbReference type="Pfam" id="PF01791">
    <property type="entry name" value="DeoC"/>
    <property type="match status" value="1"/>
</dbReference>
<dbReference type="SMART" id="SM01133">
    <property type="entry name" value="DeoC"/>
    <property type="match status" value="1"/>
</dbReference>
<dbReference type="EMBL" id="FMAW01000002">
    <property type="protein sequence ID" value="SCB79483.1"/>
    <property type="molecule type" value="Genomic_DNA"/>
</dbReference>
<dbReference type="GO" id="GO:0004139">
    <property type="term" value="F:deoxyribose-phosphate aldolase activity"/>
    <property type="evidence" value="ECO:0007669"/>
    <property type="project" value="InterPro"/>
</dbReference>
<dbReference type="OrthoDB" id="9778711at2"/>
<dbReference type="Proteomes" id="UP000182448">
    <property type="component" value="Unassembled WGS sequence"/>
</dbReference>
<dbReference type="GO" id="GO:0009264">
    <property type="term" value="P:deoxyribonucleotide catabolic process"/>
    <property type="evidence" value="ECO:0007669"/>
    <property type="project" value="InterPro"/>
</dbReference>
<dbReference type="PANTHER" id="PTHR10889">
    <property type="entry name" value="DEOXYRIBOSE-PHOSPHATE ALDOLASE"/>
    <property type="match status" value="1"/>
</dbReference>
<evidence type="ECO:0000313" key="5">
    <source>
        <dbReference type="Proteomes" id="UP000182448"/>
    </source>
</evidence>